<keyword evidence="1" id="KW-0805">Transcription regulation</keyword>
<dbReference type="PROSITE" id="PS00041">
    <property type="entry name" value="HTH_ARAC_FAMILY_1"/>
    <property type="match status" value="1"/>
</dbReference>
<comment type="caution">
    <text evidence="6">The sequence shown here is derived from an EMBL/GenBank/DDBJ whole genome shotgun (WGS) entry which is preliminary data.</text>
</comment>
<evidence type="ECO:0000256" key="3">
    <source>
        <dbReference type="ARBA" id="ARBA00023163"/>
    </source>
</evidence>
<dbReference type="AlphaFoldDB" id="A0A6B0XZK5"/>
<dbReference type="Gene3D" id="1.10.10.60">
    <property type="entry name" value="Homeodomain-like"/>
    <property type="match status" value="1"/>
</dbReference>
<sequence>ERAINTALELQTARRSLARIENFLLAMMTRVVDYAVTGHAAMPPWLAMACQAAQRPEVFRRGAAGFVAAAGRGHEHVCRMAKRHLGISPSVYVNTIRMQYAAMALGSSDQSISSIAHDCGIENMSHFYKLFRAHYGVTPRAYRTVHARNPVQPTGGMSLARTQRQPR</sequence>
<dbReference type="PANTHER" id="PTHR43280:SF2">
    <property type="entry name" value="HTH-TYPE TRANSCRIPTIONAL REGULATOR EXSA"/>
    <property type="match status" value="1"/>
</dbReference>
<dbReference type="PROSITE" id="PS01124">
    <property type="entry name" value="HTH_ARAC_FAMILY_2"/>
    <property type="match status" value="1"/>
</dbReference>
<evidence type="ECO:0000313" key="6">
    <source>
        <dbReference type="EMBL" id="MXY34164.1"/>
    </source>
</evidence>
<name>A0A6B0XZK5_9RHOB</name>
<dbReference type="SMART" id="SM00342">
    <property type="entry name" value="HTH_ARAC"/>
    <property type="match status" value="1"/>
</dbReference>
<organism evidence="6">
    <name type="scientific">Boseongicola sp. SB0664_bin_43</name>
    <dbReference type="NCBI Taxonomy" id="2604844"/>
    <lineage>
        <taxon>Bacteria</taxon>
        <taxon>Pseudomonadati</taxon>
        <taxon>Pseudomonadota</taxon>
        <taxon>Alphaproteobacteria</taxon>
        <taxon>Rhodobacterales</taxon>
        <taxon>Paracoccaceae</taxon>
        <taxon>Boseongicola</taxon>
    </lineage>
</organism>
<dbReference type="InterPro" id="IPR020449">
    <property type="entry name" value="Tscrpt_reg_AraC-type_HTH"/>
</dbReference>
<keyword evidence="2" id="KW-0238">DNA-binding</keyword>
<dbReference type="GO" id="GO:0003700">
    <property type="term" value="F:DNA-binding transcription factor activity"/>
    <property type="evidence" value="ECO:0007669"/>
    <property type="project" value="InterPro"/>
</dbReference>
<dbReference type="InterPro" id="IPR018062">
    <property type="entry name" value="HTH_AraC-typ_CS"/>
</dbReference>
<gene>
    <name evidence="6" type="ORF">F4Y60_08775</name>
</gene>
<proteinExistence type="predicted"/>
<protein>
    <submittedName>
        <fullName evidence="6">Helix-turn-helix transcriptional regulator</fullName>
    </submittedName>
</protein>
<dbReference type="SUPFAM" id="SSF46689">
    <property type="entry name" value="Homeodomain-like"/>
    <property type="match status" value="1"/>
</dbReference>
<evidence type="ECO:0000259" key="5">
    <source>
        <dbReference type="PROSITE" id="PS01124"/>
    </source>
</evidence>
<evidence type="ECO:0000256" key="4">
    <source>
        <dbReference type="SAM" id="MobiDB-lite"/>
    </source>
</evidence>
<dbReference type="Pfam" id="PF12833">
    <property type="entry name" value="HTH_18"/>
    <property type="match status" value="1"/>
</dbReference>
<dbReference type="PRINTS" id="PR00032">
    <property type="entry name" value="HTHARAC"/>
</dbReference>
<dbReference type="PANTHER" id="PTHR43280">
    <property type="entry name" value="ARAC-FAMILY TRANSCRIPTIONAL REGULATOR"/>
    <property type="match status" value="1"/>
</dbReference>
<accession>A0A6B0XZK5</accession>
<keyword evidence="3" id="KW-0804">Transcription</keyword>
<reference evidence="6" key="1">
    <citation type="submission" date="2019-09" db="EMBL/GenBank/DDBJ databases">
        <title>Characterisation of the sponge microbiome using genome-centric metagenomics.</title>
        <authorList>
            <person name="Engelberts J.P."/>
            <person name="Robbins S.J."/>
            <person name="De Goeij J.M."/>
            <person name="Aranda M."/>
            <person name="Bell S.C."/>
            <person name="Webster N.S."/>
        </authorList>
    </citation>
    <scope>NUCLEOTIDE SEQUENCE</scope>
    <source>
        <strain evidence="6">SB0664_bin_43</strain>
    </source>
</reference>
<dbReference type="InterPro" id="IPR018060">
    <property type="entry name" value="HTH_AraC"/>
</dbReference>
<dbReference type="EMBL" id="VXRY01000348">
    <property type="protein sequence ID" value="MXY34164.1"/>
    <property type="molecule type" value="Genomic_DNA"/>
</dbReference>
<feature type="region of interest" description="Disordered" evidence="4">
    <location>
        <begin position="147"/>
        <end position="167"/>
    </location>
</feature>
<evidence type="ECO:0000256" key="2">
    <source>
        <dbReference type="ARBA" id="ARBA00023125"/>
    </source>
</evidence>
<evidence type="ECO:0000256" key="1">
    <source>
        <dbReference type="ARBA" id="ARBA00023015"/>
    </source>
</evidence>
<dbReference type="InterPro" id="IPR009057">
    <property type="entry name" value="Homeodomain-like_sf"/>
</dbReference>
<feature type="non-terminal residue" evidence="6">
    <location>
        <position position="1"/>
    </location>
</feature>
<dbReference type="GO" id="GO:0043565">
    <property type="term" value="F:sequence-specific DNA binding"/>
    <property type="evidence" value="ECO:0007669"/>
    <property type="project" value="InterPro"/>
</dbReference>
<feature type="domain" description="HTH araC/xylS-type" evidence="5">
    <location>
        <begin position="79"/>
        <end position="145"/>
    </location>
</feature>